<feature type="transmembrane region" description="Helical" evidence="1">
    <location>
        <begin position="201"/>
        <end position="229"/>
    </location>
</feature>
<dbReference type="AlphaFoldDB" id="A0A345WJV8"/>
<feature type="transmembrane region" description="Helical" evidence="1">
    <location>
        <begin position="349"/>
        <end position="369"/>
    </location>
</feature>
<gene>
    <name evidence="2" type="primary">ymf65</name>
</gene>
<dbReference type="GeneID" id="37625966"/>
<feature type="transmembrane region" description="Helical" evidence="1">
    <location>
        <begin position="249"/>
        <end position="268"/>
    </location>
</feature>
<dbReference type="RefSeq" id="YP_009512659.1">
    <property type="nucleotide sequence ID" value="NC_039174.1"/>
</dbReference>
<protein>
    <submittedName>
        <fullName evidence="2">Ymf65</fullName>
    </submittedName>
</protein>
<name>A0A345WJV8_UROMR</name>
<feature type="transmembrane region" description="Helical" evidence="1">
    <location>
        <begin position="19"/>
        <end position="44"/>
    </location>
</feature>
<keyword evidence="1" id="KW-1133">Transmembrane helix</keyword>
<dbReference type="EMBL" id="MG272262">
    <property type="protein sequence ID" value="AXJ93351.1"/>
    <property type="molecule type" value="Genomic_DNA"/>
</dbReference>
<feature type="transmembrane region" description="Helical" evidence="1">
    <location>
        <begin position="159"/>
        <end position="180"/>
    </location>
</feature>
<reference evidence="2" key="2">
    <citation type="journal article" date="2018" name="Mitochondrial DNA Part B Resour">
        <title>Uronema marinum mitochondrion, complete genome.</title>
        <authorList>
            <person name="Li R."/>
            <person name="Gao Y."/>
            <person name="Hou Y."/>
            <person name="Ye S."/>
            <person name="Wang L."/>
            <person name="Sun J."/>
            <person name="Li Q."/>
        </authorList>
    </citation>
    <scope>NUCLEOTIDE SEQUENCE</scope>
</reference>
<feature type="transmembrane region" description="Helical" evidence="1">
    <location>
        <begin position="65"/>
        <end position="85"/>
    </location>
</feature>
<sequence length="371" mass="44973">MIIFIIINFILLYLYFEDIYLFLPFLLNFCIFWVIFFKLNFFLVKNKYLSSDQINKTTNVYSIHNSYFLNINVIFLYLVFVYLYMFRGINNSIWWQHFKISNFNLSLVFLLVIFNLFFLFVCKNLSIIQNFVRLDYFFALLNLSNFLPLIFLANTLFTFLFILEFVSVIVFYKFVVSKVWKLNNLENINNFLLFRNLPNYYLNMLFFQYWATFFSSVLVVFSLISYIYLYGTTEWFTINLLNNFNLNSNLYNINNFILSFILLFGFFIKIGFTPVHLYKIEVYKGLPFFAIFFYTTFYFLVFFMFFIVLVLLYFDSFSMYWLYIIFFLMFSGFIFIISLLFGVNYTKAFFAYSSVVNSMGFLLIVLTLLNF</sequence>
<proteinExistence type="predicted"/>
<evidence type="ECO:0000313" key="2">
    <source>
        <dbReference type="EMBL" id="AXJ93351.1"/>
    </source>
</evidence>
<keyword evidence="2" id="KW-0496">Mitochondrion</keyword>
<evidence type="ECO:0000256" key="1">
    <source>
        <dbReference type="SAM" id="Phobius"/>
    </source>
</evidence>
<keyword evidence="1" id="KW-0812">Transmembrane</keyword>
<feature type="transmembrane region" description="Helical" evidence="1">
    <location>
        <begin position="105"/>
        <end position="122"/>
    </location>
</feature>
<accession>A0A345WJV8</accession>
<feature type="transmembrane region" description="Helical" evidence="1">
    <location>
        <begin position="288"/>
        <end position="314"/>
    </location>
</feature>
<feature type="transmembrane region" description="Helical" evidence="1">
    <location>
        <begin position="320"/>
        <end position="342"/>
    </location>
</feature>
<reference evidence="2" key="1">
    <citation type="submission" date="2017-10" db="EMBL/GenBank/DDBJ databases">
        <authorList>
            <person name="Banno H."/>
            <person name="Chua N.-H."/>
        </authorList>
    </citation>
    <scope>NUCLEOTIDE SEQUENCE</scope>
</reference>
<geneLocation type="mitochondrion" evidence="2"/>
<organism evidence="2">
    <name type="scientific">Uronema marinum</name>
    <name type="common">Marine ciliate</name>
    <dbReference type="NCBI Taxonomy" id="35107"/>
    <lineage>
        <taxon>Eukaryota</taxon>
        <taxon>Sar</taxon>
        <taxon>Alveolata</taxon>
        <taxon>Ciliophora</taxon>
        <taxon>Intramacronucleata</taxon>
        <taxon>Oligohymenophorea</taxon>
        <taxon>Scuticociliatia</taxon>
        <taxon>Philasterida</taxon>
        <taxon>Uronematidae</taxon>
        <taxon>Uronema</taxon>
    </lineage>
</organism>
<keyword evidence="1" id="KW-0472">Membrane</keyword>